<dbReference type="InterPro" id="IPR000515">
    <property type="entry name" value="MetI-like"/>
</dbReference>
<gene>
    <name evidence="9" type="primary">ssuC</name>
    <name evidence="9" type="ORF">CLIT_13c01730</name>
</gene>
<dbReference type="CDD" id="cd06261">
    <property type="entry name" value="TM_PBP2"/>
    <property type="match status" value="1"/>
</dbReference>
<dbReference type="GO" id="GO:0005886">
    <property type="term" value="C:plasma membrane"/>
    <property type="evidence" value="ECO:0007669"/>
    <property type="project" value="UniProtKB-SubCell"/>
</dbReference>
<comment type="caution">
    <text evidence="9">The sequence shown here is derived from an EMBL/GenBank/DDBJ whole genome shotgun (WGS) entry which is preliminary data.</text>
</comment>
<feature type="transmembrane region" description="Helical" evidence="7">
    <location>
        <begin position="101"/>
        <end position="117"/>
    </location>
</feature>
<feature type="domain" description="ABC transmembrane type-1" evidence="8">
    <location>
        <begin position="57"/>
        <end position="237"/>
    </location>
</feature>
<accession>A0A069RCV2</accession>
<keyword evidence="10" id="KW-1185">Reference proteome</keyword>
<organism evidence="9 10">
    <name type="scientific">Peptoclostridium litorale DSM 5388</name>
    <dbReference type="NCBI Taxonomy" id="1121324"/>
    <lineage>
        <taxon>Bacteria</taxon>
        <taxon>Bacillati</taxon>
        <taxon>Bacillota</taxon>
        <taxon>Clostridia</taxon>
        <taxon>Peptostreptococcales</taxon>
        <taxon>Peptoclostridiaceae</taxon>
        <taxon>Peptoclostridium</taxon>
    </lineage>
</organism>
<sequence length="263" mass="29034">MKNSKKLRGIWLPLIIIMSWGIFSKMGLINEYIMPPPEKVINTAASLVKSGQLQSHMRVSFARVIAGFAITFAAAFPIAVLSGMSRKFEDFLRPTLEFIRHIPPIALIPMLILWFGIGEASKLSIIFLATFFPIYLNTVSGIKEADKKLIQVGRVFELRGSEIFFRIILPQAMPSILVGMQIGLGYSWRALIGAELIAASSGVGYMIIDAEQLSRPDIIIIGIIAIGITGYIIDAVFMEVTKRITSWNGGEREIGANVDKKCS</sequence>
<comment type="similarity">
    <text evidence="7">Belongs to the binding-protein-dependent transport system permease family.</text>
</comment>
<dbReference type="PROSITE" id="PS50928">
    <property type="entry name" value="ABC_TM1"/>
    <property type="match status" value="1"/>
</dbReference>
<feature type="transmembrane region" description="Helical" evidence="7">
    <location>
        <begin position="9"/>
        <end position="29"/>
    </location>
</feature>
<feature type="transmembrane region" description="Helical" evidence="7">
    <location>
        <begin position="123"/>
        <end position="142"/>
    </location>
</feature>
<dbReference type="GO" id="GO:0042918">
    <property type="term" value="P:alkanesulfonate transmembrane transport"/>
    <property type="evidence" value="ECO:0007669"/>
    <property type="project" value="UniProtKB-ARBA"/>
</dbReference>
<dbReference type="FunFam" id="1.10.3720.10:FF:000003">
    <property type="entry name" value="Aliphatic sulfonate ABC transporter permease"/>
    <property type="match status" value="1"/>
</dbReference>
<dbReference type="PANTHER" id="PTHR30151">
    <property type="entry name" value="ALKANE SULFONATE ABC TRANSPORTER-RELATED, MEMBRANE SUBUNIT"/>
    <property type="match status" value="1"/>
</dbReference>
<feature type="transmembrane region" description="Helical" evidence="7">
    <location>
        <begin position="219"/>
        <end position="238"/>
    </location>
</feature>
<evidence type="ECO:0000313" key="9">
    <source>
        <dbReference type="EMBL" id="KDR94851.1"/>
    </source>
</evidence>
<evidence type="ECO:0000259" key="8">
    <source>
        <dbReference type="PROSITE" id="PS50928"/>
    </source>
</evidence>
<proteinExistence type="inferred from homology"/>
<keyword evidence="4 7" id="KW-0812">Transmembrane</keyword>
<dbReference type="SUPFAM" id="SSF161098">
    <property type="entry name" value="MetI-like"/>
    <property type="match status" value="1"/>
</dbReference>
<evidence type="ECO:0000256" key="3">
    <source>
        <dbReference type="ARBA" id="ARBA00022475"/>
    </source>
</evidence>
<dbReference type="Proteomes" id="UP000027946">
    <property type="component" value="Unassembled WGS sequence"/>
</dbReference>
<keyword evidence="3" id="KW-1003">Cell membrane</keyword>
<dbReference type="EMBL" id="JJMM01000013">
    <property type="protein sequence ID" value="KDR94851.1"/>
    <property type="molecule type" value="Genomic_DNA"/>
</dbReference>
<comment type="subcellular location">
    <subcellularLocation>
        <location evidence="1 7">Cell membrane</location>
        <topology evidence="1 7">Multi-pass membrane protein</topology>
    </subcellularLocation>
</comment>
<feature type="transmembrane region" description="Helical" evidence="7">
    <location>
        <begin position="188"/>
        <end position="207"/>
    </location>
</feature>
<evidence type="ECO:0000256" key="7">
    <source>
        <dbReference type="RuleBase" id="RU363032"/>
    </source>
</evidence>
<evidence type="ECO:0000313" key="10">
    <source>
        <dbReference type="Proteomes" id="UP000027946"/>
    </source>
</evidence>
<evidence type="ECO:0000256" key="4">
    <source>
        <dbReference type="ARBA" id="ARBA00022692"/>
    </source>
</evidence>
<evidence type="ECO:0000256" key="5">
    <source>
        <dbReference type="ARBA" id="ARBA00022989"/>
    </source>
</evidence>
<dbReference type="eggNOG" id="COG0600">
    <property type="taxonomic scope" value="Bacteria"/>
</dbReference>
<dbReference type="PANTHER" id="PTHR30151:SF38">
    <property type="entry name" value="ALIPHATIC SULFONATES TRANSPORT PERMEASE PROTEIN SSUC-RELATED"/>
    <property type="match status" value="1"/>
</dbReference>
<dbReference type="InterPro" id="IPR035906">
    <property type="entry name" value="MetI-like_sf"/>
</dbReference>
<dbReference type="RefSeq" id="WP_038266090.1">
    <property type="nucleotide sequence ID" value="NZ_FSRH01000005.1"/>
</dbReference>
<reference evidence="9 10" key="1">
    <citation type="submission" date="2014-03" db="EMBL/GenBank/DDBJ databases">
        <title>Genome sequence of Clostridium litorale W6, DSM 5388.</title>
        <authorList>
            <person name="Poehlein A."/>
            <person name="Jagirdar A."/>
            <person name="Khonsari B."/>
            <person name="Chibani C.M."/>
            <person name="Gutierrez Gutierrez D.A."/>
            <person name="Davydova E."/>
            <person name="Alghaithi H.S."/>
            <person name="Nair K.P."/>
            <person name="Dhamotharan K."/>
            <person name="Chandran L."/>
            <person name="G W."/>
            <person name="Daniel R."/>
        </authorList>
    </citation>
    <scope>NUCLEOTIDE SEQUENCE [LARGE SCALE GENOMIC DNA]</scope>
    <source>
        <strain evidence="9 10">W6</strain>
    </source>
</reference>
<keyword evidence="6 7" id="KW-0472">Membrane</keyword>
<evidence type="ECO:0000256" key="2">
    <source>
        <dbReference type="ARBA" id="ARBA00022448"/>
    </source>
</evidence>
<dbReference type="STRING" id="1121324.CLIT_13c01730"/>
<name>A0A069RCV2_PEPLI</name>
<dbReference type="OrthoDB" id="9796361at2"/>
<evidence type="ECO:0000256" key="6">
    <source>
        <dbReference type="ARBA" id="ARBA00023136"/>
    </source>
</evidence>
<evidence type="ECO:0000256" key="1">
    <source>
        <dbReference type="ARBA" id="ARBA00004651"/>
    </source>
</evidence>
<dbReference type="Gene3D" id="1.10.3720.10">
    <property type="entry name" value="MetI-like"/>
    <property type="match status" value="1"/>
</dbReference>
<protein>
    <submittedName>
        <fullName evidence="9">Putative aliphatic sulfonates transport permease protein SsuC</fullName>
    </submittedName>
</protein>
<keyword evidence="2 7" id="KW-0813">Transport</keyword>
<dbReference type="Pfam" id="PF00528">
    <property type="entry name" value="BPD_transp_1"/>
    <property type="match status" value="1"/>
</dbReference>
<dbReference type="AlphaFoldDB" id="A0A069RCV2"/>
<keyword evidence="5 7" id="KW-1133">Transmembrane helix</keyword>
<feature type="transmembrane region" description="Helical" evidence="7">
    <location>
        <begin position="61"/>
        <end position="81"/>
    </location>
</feature>